<sequence length="71" mass="7808">MSALTVRQRQALRYATLKSEGDRDLRAAEAHQHAQSSTPNLQRLVESPRGITVLLIVGLTLFALLAPVGNW</sequence>
<keyword evidence="1" id="KW-0812">Transmembrane</keyword>
<organism evidence="2 3">
    <name type="scientific">Luteibacter jiangsuensis</name>
    <dbReference type="NCBI Taxonomy" id="637577"/>
    <lineage>
        <taxon>Bacteria</taxon>
        <taxon>Pseudomonadati</taxon>
        <taxon>Pseudomonadota</taxon>
        <taxon>Gammaproteobacteria</taxon>
        <taxon>Lysobacterales</taxon>
        <taxon>Rhodanobacteraceae</taxon>
        <taxon>Luteibacter</taxon>
    </lineage>
</organism>
<evidence type="ECO:0000256" key="1">
    <source>
        <dbReference type="SAM" id="Phobius"/>
    </source>
</evidence>
<proteinExistence type="predicted"/>
<comment type="caution">
    <text evidence="2">The sequence shown here is derived from an EMBL/GenBank/DDBJ whole genome shotgun (WGS) entry which is preliminary data.</text>
</comment>
<evidence type="ECO:0000313" key="2">
    <source>
        <dbReference type="EMBL" id="NID06616.1"/>
    </source>
</evidence>
<dbReference type="Proteomes" id="UP001429601">
    <property type="component" value="Unassembled WGS sequence"/>
</dbReference>
<dbReference type="EMBL" id="JAAQQR010000010">
    <property type="protein sequence ID" value="NID06616.1"/>
    <property type="molecule type" value="Genomic_DNA"/>
</dbReference>
<gene>
    <name evidence="2" type="ORF">HBF26_17105</name>
</gene>
<keyword evidence="3" id="KW-1185">Reference proteome</keyword>
<feature type="transmembrane region" description="Helical" evidence="1">
    <location>
        <begin position="51"/>
        <end position="69"/>
    </location>
</feature>
<keyword evidence="1" id="KW-1133">Transmembrane helix</keyword>
<name>A0ABX0QAI8_9GAMM</name>
<evidence type="ECO:0000313" key="3">
    <source>
        <dbReference type="Proteomes" id="UP001429601"/>
    </source>
</evidence>
<protein>
    <submittedName>
        <fullName evidence="2">Uncharacterized protein</fullName>
    </submittedName>
</protein>
<accession>A0ABX0QAI8</accession>
<dbReference type="RefSeq" id="WP_167129178.1">
    <property type="nucleotide sequence ID" value="NZ_JAAQQR010000010.1"/>
</dbReference>
<reference evidence="2 3" key="1">
    <citation type="journal article" date="2011" name="Curr. Microbiol.">
        <title>Luteibacter jiangsuensis sp. nov.: a methamidophos-degrading bacterium isolated from a methamidophos-manufacturing factory.</title>
        <authorList>
            <person name="Wang L."/>
            <person name="Wang G.L."/>
            <person name="Li S.P."/>
            <person name="Jiang J.D."/>
        </authorList>
    </citation>
    <scope>NUCLEOTIDE SEQUENCE [LARGE SCALE GENOMIC DNA]</scope>
    <source>
        <strain evidence="2 3">CGMCC 1.10133</strain>
    </source>
</reference>
<keyword evidence="1" id="KW-0472">Membrane</keyword>